<reference evidence="1" key="1">
    <citation type="submission" date="2020-09" db="EMBL/GenBank/DDBJ databases">
        <authorList>
            <person name="Kim M.K."/>
        </authorList>
    </citation>
    <scope>NUCLEOTIDE SEQUENCE</scope>
    <source>
        <strain evidence="1">BT702</strain>
    </source>
</reference>
<name>A0A927AVF5_9BACT</name>
<organism evidence="1 2">
    <name type="scientific">Spirosoma profusum</name>
    <dbReference type="NCBI Taxonomy" id="2771354"/>
    <lineage>
        <taxon>Bacteria</taxon>
        <taxon>Pseudomonadati</taxon>
        <taxon>Bacteroidota</taxon>
        <taxon>Cytophagia</taxon>
        <taxon>Cytophagales</taxon>
        <taxon>Cytophagaceae</taxon>
        <taxon>Spirosoma</taxon>
    </lineage>
</organism>
<evidence type="ECO:0000313" key="2">
    <source>
        <dbReference type="Proteomes" id="UP000598820"/>
    </source>
</evidence>
<dbReference type="EMBL" id="JACWZY010000045">
    <property type="protein sequence ID" value="MBD2705134.1"/>
    <property type="molecule type" value="Genomic_DNA"/>
</dbReference>
<protein>
    <submittedName>
        <fullName evidence="1">Uncharacterized protein</fullName>
    </submittedName>
</protein>
<gene>
    <name evidence="1" type="ORF">IC229_31210</name>
</gene>
<dbReference type="Proteomes" id="UP000598820">
    <property type="component" value="Unassembled WGS sequence"/>
</dbReference>
<sequence length="60" mass="6948">MADKTQPFDTLLENYVFMVATQYIDQVDTELQTKLVKLLIEVGREPRQDDPASSEVILYK</sequence>
<accession>A0A927AVF5</accession>
<keyword evidence="2" id="KW-1185">Reference proteome</keyword>
<evidence type="ECO:0000313" key="1">
    <source>
        <dbReference type="EMBL" id="MBD2705134.1"/>
    </source>
</evidence>
<proteinExistence type="predicted"/>
<dbReference type="RefSeq" id="WP_190892276.1">
    <property type="nucleotide sequence ID" value="NZ_JACWZY010000045.1"/>
</dbReference>
<dbReference type="AlphaFoldDB" id="A0A927AVF5"/>
<comment type="caution">
    <text evidence="1">The sequence shown here is derived from an EMBL/GenBank/DDBJ whole genome shotgun (WGS) entry which is preliminary data.</text>
</comment>